<name>A0ACC1ITW1_9FUNG</name>
<gene>
    <name evidence="1" type="primary">CDC73</name>
    <name evidence="1" type="ORF">LPJ66_001222</name>
</gene>
<evidence type="ECO:0000313" key="2">
    <source>
        <dbReference type="Proteomes" id="UP001150581"/>
    </source>
</evidence>
<organism evidence="1 2">
    <name type="scientific">Kickxella alabastrina</name>
    <dbReference type="NCBI Taxonomy" id="61397"/>
    <lineage>
        <taxon>Eukaryota</taxon>
        <taxon>Fungi</taxon>
        <taxon>Fungi incertae sedis</taxon>
        <taxon>Zoopagomycota</taxon>
        <taxon>Kickxellomycotina</taxon>
        <taxon>Kickxellomycetes</taxon>
        <taxon>Kickxellales</taxon>
        <taxon>Kickxellaceae</taxon>
        <taxon>Kickxella</taxon>
    </lineage>
</organism>
<keyword evidence="2" id="KW-1185">Reference proteome</keyword>
<evidence type="ECO:0000313" key="1">
    <source>
        <dbReference type="EMBL" id="KAJ1900799.1"/>
    </source>
</evidence>
<dbReference type="Proteomes" id="UP001150581">
    <property type="component" value="Unassembled WGS sequence"/>
</dbReference>
<accession>A0ACC1ITW1</accession>
<protein>
    <submittedName>
        <fullName evidence="1">Accessory factor associated with RNA polymerase II</fullName>
    </submittedName>
</protein>
<comment type="caution">
    <text evidence="1">The sequence shown here is derived from an EMBL/GenBank/DDBJ whole genome shotgun (WGS) entry which is preliminary data.</text>
</comment>
<proteinExistence type="predicted"/>
<reference evidence="1" key="1">
    <citation type="submission" date="2022-07" db="EMBL/GenBank/DDBJ databases">
        <title>Phylogenomic reconstructions and comparative analyses of Kickxellomycotina fungi.</title>
        <authorList>
            <person name="Reynolds N.K."/>
            <person name="Stajich J.E."/>
            <person name="Barry K."/>
            <person name="Grigoriev I.V."/>
            <person name="Crous P."/>
            <person name="Smith M.E."/>
        </authorList>
    </citation>
    <scope>NUCLEOTIDE SEQUENCE</scope>
    <source>
        <strain evidence="1">Benny 63K</strain>
    </source>
</reference>
<dbReference type="EMBL" id="JANBPG010000059">
    <property type="protein sequence ID" value="KAJ1900799.1"/>
    <property type="molecule type" value="Genomic_DNA"/>
</dbReference>
<sequence>MAFSPAMAPTTASSSDPLDLLRQYTTQRRPVELLDKDGNLTTDLLTATTVRFGEDASFARDTPTSYLRSNSDSDQYTLSALMHFLDNRDQSFYDYMKTASTMGLQAVSFGDRGALVDYLTGKTPVASSSAHAGEKRAGEDGGIGGSGSNEAGRRTRVRTQAPDDAVLASDPARDIMRRERSLVTTSSALSSGKSFARVPDLIKELNPSKHAKPVTDATKPPGAVRRQSQRKRANPIIVVPAATTAMINMYNVQALLGEHKFVDSRMVMEQGGAKPREILIDHVLTRSSTEQTLKFRVVDSTQDFTDADWNSLVCVFTQGAAWQFKNWIWKTPEDVFNNAMGLYPKFNDEKPKDSIKTWGISLLNIERSKRHMDRATIVGLWNNIEQYLARQKPDFLV</sequence>